<keyword evidence="13 17" id="KW-0239">DNA-directed DNA polymerase</keyword>
<dbReference type="EMBL" id="LANA01000001">
    <property type="protein sequence ID" value="NMN67295.1"/>
    <property type="molecule type" value="Genomic_DNA"/>
</dbReference>
<keyword evidence="10 17" id="KW-0378">Hydrolase</keyword>
<dbReference type="PANTHER" id="PTHR30231:SF41">
    <property type="entry name" value="DNA POLYMERASE III SUBUNIT EPSILON"/>
    <property type="match status" value="1"/>
</dbReference>
<dbReference type="InterPro" id="IPR013520">
    <property type="entry name" value="Ribonucl_H"/>
</dbReference>
<protein>
    <recommendedName>
        <fullName evidence="4 17">DNA polymerase III subunit epsilon</fullName>
        <ecNumber evidence="3 17">2.7.7.7</ecNumber>
    </recommendedName>
</protein>
<dbReference type="CDD" id="cd06131">
    <property type="entry name" value="DNA_pol_III_epsilon_Ecoli_like"/>
    <property type="match status" value="1"/>
</dbReference>
<dbReference type="RefSeq" id="WP_169035796.1">
    <property type="nucleotide sequence ID" value="NZ_LANA01000001.1"/>
</dbReference>
<evidence type="ECO:0000256" key="5">
    <source>
        <dbReference type="ARBA" id="ARBA00022679"/>
    </source>
</evidence>
<evidence type="ECO:0000256" key="15">
    <source>
        <dbReference type="ARBA" id="ARBA00025483"/>
    </source>
</evidence>
<feature type="domain" description="Exonuclease" evidence="18">
    <location>
        <begin position="2"/>
        <end position="172"/>
    </location>
</feature>
<evidence type="ECO:0000256" key="7">
    <source>
        <dbReference type="ARBA" id="ARBA00022705"/>
    </source>
</evidence>
<comment type="catalytic activity">
    <reaction evidence="16 17">
        <text>DNA(n) + a 2'-deoxyribonucleoside 5'-triphosphate = DNA(n+1) + diphosphate</text>
        <dbReference type="Rhea" id="RHEA:22508"/>
        <dbReference type="Rhea" id="RHEA-COMP:17339"/>
        <dbReference type="Rhea" id="RHEA-COMP:17340"/>
        <dbReference type="ChEBI" id="CHEBI:33019"/>
        <dbReference type="ChEBI" id="CHEBI:61560"/>
        <dbReference type="ChEBI" id="CHEBI:173112"/>
        <dbReference type="EC" id="2.7.7.7"/>
    </reaction>
</comment>
<dbReference type="NCBIfam" id="TIGR00573">
    <property type="entry name" value="dnaq"/>
    <property type="match status" value="1"/>
</dbReference>
<dbReference type="InterPro" id="IPR006309">
    <property type="entry name" value="DnaQ_proteo"/>
</dbReference>
<reference evidence="19 20" key="1">
    <citation type="submission" date="2019-07" db="EMBL/GenBank/DDBJ databases">
        <title>SAR11 Genome Evolution.</title>
        <authorList>
            <person name="Giovannoni S."/>
        </authorList>
    </citation>
    <scope>NUCLEOTIDE SEQUENCE [LARGE SCALE GENOMIC DNA]</scope>
    <source>
        <strain evidence="19 20">HTCC9565</strain>
    </source>
</reference>
<accession>A0ABX1T248</accession>
<keyword evidence="14 17" id="KW-0464">Manganese</keyword>
<dbReference type="Pfam" id="PF00929">
    <property type="entry name" value="RNase_T"/>
    <property type="match status" value="1"/>
</dbReference>
<dbReference type="NCBIfam" id="NF004316">
    <property type="entry name" value="PRK05711.1"/>
    <property type="match status" value="1"/>
</dbReference>
<keyword evidence="6 17" id="KW-0548">Nucleotidyltransferase</keyword>
<evidence type="ECO:0000256" key="2">
    <source>
        <dbReference type="ARBA" id="ARBA00001946"/>
    </source>
</evidence>
<evidence type="ECO:0000256" key="16">
    <source>
        <dbReference type="ARBA" id="ARBA00049244"/>
    </source>
</evidence>
<evidence type="ECO:0000256" key="10">
    <source>
        <dbReference type="ARBA" id="ARBA00022801"/>
    </source>
</evidence>
<keyword evidence="12 17" id="KW-0460">Magnesium</keyword>
<evidence type="ECO:0000256" key="13">
    <source>
        <dbReference type="ARBA" id="ARBA00022932"/>
    </source>
</evidence>
<name>A0ABX1T248_PELUQ</name>
<evidence type="ECO:0000256" key="9">
    <source>
        <dbReference type="ARBA" id="ARBA00022723"/>
    </source>
</evidence>
<dbReference type="SUPFAM" id="SSF53098">
    <property type="entry name" value="Ribonuclease H-like"/>
    <property type="match status" value="1"/>
</dbReference>
<evidence type="ECO:0000313" key="19">
    <source>
        <dbReference type="EMBL" id="NMN67295.1"/>
    </source>
</evidence>
<evidence type="ECO:0000256" key="11">
    <source>
        <dbReference type="ARBA" id="ARBA00022839"/>
    </source>
</evidence>
<dbReference type="NCBIfam" id="TIGR01406">
    <property type="entry name" value="dnaQ_proteo"/>
    <property type="match status" value="1"/>
</dbReference>
<comment type="caution">
    <text evidence="19">The sequence shown here is derived from an EMBL/GenBank/DDBJ whole genome shotgun (WGS) entry which is preliminary data.</text>
</comment>
<dbReference type="InterPro" id="IPR012337">
    <property type="entry name" value="RNaseH-like_sf"/>
</dbReference>
<dbReference type="InterPro" id="IPR036397">
    <property type="entry name" value="RNaseH_sf"/>
</dbReference>
<dbReference type="SMART" id="SM00479">
    <property type="entry name" value="EXOIII"/>
    <property type="match status" value="1"/>
</dbReference>
<keyword evidence="20" id="KW-1185">Reference proteome</keyword>
<keyword evidence="8 17" id="KW-0540">Nuclease</keyword>
<evidence type="ECO:0000256" key="8">
    <source>
        <dbReference type="ARBA" id="ARBA00022722"/>
    </source>
</evidence>
<dbReference type="Gene3D" id="3.30.420.10">
    <property type="entry name" value="Ribonuclease H-like superfamily/Ribonuclease H"/>
    <property type="match status" value="1"/>
</dbReference>
<evidence type="ECO:0000256" key="1">
    <source>
        <dbReference type="ARBA" id="ARBA00001936"/>
    </source>
</evidence>
<evidence type="ECO:0000256" key="4">
    <source>
        <dbReference type="ARBA" id="ARBA00020352"/>
    </source>
</evidence>
<evidence type="ECO:0000259" key="18">
    <source>
        <dbReference type="SMART" id="SM00479"/>
    </source>
</evidence>
<evidence type="ECO:0000256" key="17">
    <source>
        <dbReference type="RuleBase" id="RU364087"/>
    </source>
</evidence>
<evidence type="ECO:0000313" key="20">
    <source>
        <dbReference type="Proteomes" id="UP001166004"/>
    </source>
</evidence>
<evidence type="ECO:0000256" key="12">
    <source>
        <dbReference type="ARBA" id="ARBA00022842"/>
    </source>
</evidence>
<comment type="subunit">
    <text evidence="17">DNA polymerase III contains a core (composed of alpha, epsilon and theta chains) that associates with a tau subunit. This core dimerizes to form the POLIII' complex. PolIII' associates with the gamma complex (composed of gamma, delta, delta', psi and chi chains) and with the beta chain to form the complete DNA polymerase III complex.</text>
</comment>
<keyword evidence="7 17" id="KW-0235">DNA replication</keyword>
<comment type="function">
    <text evidence="15 17">DNA polymerase III is a complex, multichain enzyme responsible for most of the replicative synthesis in bacteria. The epsilon subunit contain the editing function and is a proofreading 3'-5' exonuclease.</text>
</comment>
<dbReference type="PANTHER" id="PTHR30231">
    <property type="entry name" value="DNA POLYMERASE III SUBUNIT EPSILON"/>
    <property type="match status" value="1"/>
</dbReference>
<comment type="cofactor">
    <cofactor evidence="2 17">
        <name>Mg(2+)</name>
        <dbReference type="ChEBI" id="CHEBI:18420"/>
    </cofactor>
</comment>
<dbReference type="InterPro" id="IPR006054">
    <property type="entry name" value="DnaQ"/>
</dbReference>
<proteinExistence type="predicted"/>
<dbReference type="EC" id="2.7.7.7" evidence="3 17"/>
<comment type="cofactor">
    <cofactor evidence="1 17">
        <name>Mn(2+)</name>
        <dbReference type="ChEBI" id="CHEBI:29035"/>
    </cofactor>
</comment>
<keyword evidence="9 17" id="KW-0479">Metal-binding</keyword>
<evidence type="ECO:0000256" key="14">
    <source>
        <dbReference type="ARBA" id="ARBA00023211"/>
    </source>
</evidence>
<gene>
    <name evidence="17" type="primary">dnaQ</name>
    <name evidence="19" type="ORF">VP91_00004370</name>
</gene>
<dbReference type="Proteomes" id="UP001166004">
    <property type="component" value="Unassembled WGS sequence"/>
</dbReference>
<keyword evidence="5 17" id="KW-0808">Transferase</keyword>
<keyword evidence="11 17" id="KW-0269">Exonuclease</keyword>
<organism evidence="19 20">
    <name type="scientific">Pelagibacter ubique</name>
    <dbReference type="NCBI Taxonomy" id="198252"/>
    <lineage>
        <taxon>Bacteria</taxon>
        <taxon>Pseudomonadati</taxon>
        <taxon>Pseudomonadota</taxon>
        <taxon>Alphaproteobacteria</taxon>
        <taxon>Candidatus Pelagibacterales</taxon>
        <taxon>Candidatus Pelagibacteraceae</taxon>
        <taxon>Candidatus Pelagibacter</taxon>
    </lineage>
</organism>
<sequence length="223" mass="25909">MREVILDTETTGLSVSDGHRIVEIACIELDDLIPTQNRFHCYLNPERKVSEKALEVHGYTDEFLSTQKKFLEVADEFLNFIKNKRLVIHNAAFDLSHLNNELTLVGKKKLNKENVLDTLTLARDKFPGSPTSLDALCKRYRVDNTKRSKHTALIDCDLLAKVYINLLGQKEPTLNFKNEDNEKIIINSNKKNQYYKKVIKPTEEELKLHKDYLKNNLKKNFFN</sequence>
<evidence type="ECO:0000256" key="6">
    <source>
        <dbReference type="ARBA" id="ARBA00022695"/>
    </source>
</evidence>
<evidence type="ECO:0000256" key="3">
    <source>
        <dbReference type="ARBA" id="ARBA00012417"/>
    </source>
</evidence>